<keyword evidence="4 7" id="KW-1133">Transmembrane helix</keyword>
<keyword evidence="3 7" id="KW-0812">Transmembrane</keyword>
<dbReference type="EMBL" id="JACMSE010000011">
    <property type="protein sequence ID" value="MBC2890231.1"/>
    <property type="molecule type" value="Genomic_DNA"/>
</dbReference>
<dbReference type="Pfam" id="PF01292">
    <property type="entry name" value="Ni_hydr_CYTB"/>
    <property type="match status" value="1"/>
</dbReference>
<dbReference type="SUPFAM" id="SSF81342">
    <property type="entry name" value="Transmembrane di-heme cytochromes"/>
    <property type="match status" value="1"/>
</dbReference>
<dbReference type="InterPro" id="IPR016174">
    <property type="entry name" value="Di-haem_cyt_TM"/>
</dbReference>
<dbReference type="PANTHER" id="PTHR30485:SF0">
    <property type="entry name" value="NI_FE-HYDROGENASE 1 B-TYPE CYTOCHROME SUBUNIT-RELATED"/>
    <property type="match status" value="1"/>
</dbReference>
<proteinExistence type="predicted"/>
<evidence type="ECO:0000256" key="2">
    <source>
        <dbReference type="ARBA" id="ARBA00022475"/>
    </source>
</evidence>
<evidence type="ECO:0000256" key="4">
    <source>
        <dbReference type="ARBA" id="ARBA00022989"/>
    </source>
</evidence>
<comment type="subcellular location">
    <subcellularLocation>
        <location evidence="1">Cell membrane</location>
        <topology evidence="1">Multi-pass membrane protein</topology>
    </subcellularLocation>
</comment>
<evidence type="ECO:0000256" key="3">
    <source>
        <dbReference type="ARBA" id="ARBA00022692"/>
    </source>
</evidence>
<keyword evidence="5 7" id="KW-0472">Membrane</keyword>
<protein>
    <submittedName>
        <fullName evidence="9">Cytochrome b/b6 domain-containing protein</fullName>
    </submittedName>
</protein>
<dbReference type="GO" id="GO:0022904">
    <property type="term" value="P:respiratory electron transport chain"/>
    <property type="evidence" value="ECO:0007669"/>
    <property type="project" value="InterPro"/>
</dbReference>
<dbReference type="AlphaFoldDB" id="A0A842JIC4"/>
<dbReference type="RefSeq" id="WP_185905971.1">
    <property type="nucleotide sequence ID" value="NZ_JACMSE010000011.1"/>
</dbReference>
<keyword evidence="10" id="KW-1185">Reference proteome</keyword>
<feature type="transmembrane region" description="Helical" evidence="7">
    <location>
        <begin position="152"/>
        <end position="174"/>
    </location>
</feature>
<keyword evidence="2" id="KW-1003">Cell membrane</keyword>
<feature type="transmembrane region" description="Helical" evidence="7">
    <location>
        <begin position="81"/>
        <end position="103"/>
    </location>
</feature>
<accession>A0A842JIC4</accession>
<sequence length="283" mass="31159">MPWFDQFPWLIALAPFAGLFLSAVVKRRDPAVIGDRVYRHDPPARVSHWTHALGVGFCLVSGIVMGARFTPAFVADGPDAILWMNVHFVAAVSFLFGTFFYLGNTVISRYRFKEHLPTRHAVDYTIRHYGRTIGIKKFTMPPEDKYFESEKVAYIMALACSILLVVSGLVKALAHVVLTLPDAFMNVLTWTHDIAAALMLLFFVAHVFFAVIAPFSWKTFPSMFTGWMPLGEAEKEHKGWLARLAAMGRVEGAPAPVAGPAGEEPSDTGSSQTVSAAVEQGGQ</sequence>
<dbReference type="GO" id="GO:0005886">
    <property type="term" value="C:plasma membrane"/>
    <property type="evidence" value="ECO:0007669"/>
    <property type="project" value="UniProtKB-SubCell"/>
</dbReference>
<feature type="domain" description="Cytochrome b561 bacterial/Ni-hydrogenase" evidence="8">
    <location>
        <begin position="39"/>
        <end position="226"/>
    </location>
</feature>
<comment type="caution">
    <text evidence="9">The sequence shown here is derived from an EMBL/GenBank/DDBJ whole genome shotgun (WGS) entry which is preliminary data.</text>
</comment>
<gene>
    <name evidence="9" type="ORF">H7313_12905</name>
</gene>
<dbReference type="Gene3D" id="1.20.950.20">
    <property type="entry name" value="Transmembrane di-heme cytochromes, Chain C"/>
    <property type="match status" value="1"/>
</dbReference>
<feature type="compositionally biased region" description="Low complexity" evidence="6">
    <location>
        <begin position="253"/>
        <end position="263"/>
    </location>
</feature>
<evidence type="ECO:0000256" key="5">
    <source>
        <dbReference type="ARBA" id="ARBA00023136"/>
    </source>
</evidence>
<reference evidence="9 10" key="1">
    <citation type="submission" date="2020-08" db="EMBL/GenBank/DDBJ databases">
        <authorList>
            <person name="Liu C."/>
            <person name="Sun Q."/>
        </authorList>
    </citation>
    <scope>NUCLEOTIDE SEQUENCE [LARGE SCALE GENOMIC DNA]</scope>
    <source>
        <strain evidence="9 10">N22</strain>
    </source>
</reference>
<evidence type="ECO:0000259" key="8">
    <source>
        <dbReference type="Pfam" id="PF01292"/>
    </source>
</evidence>
<evidence type="ECO:0000256" key="1">
    <source>
        <dbReference type="ARBA" id="ARBA00004651"/>
    </source>
</evidence>
<dbReference type="PANTHER" id="PTHR30485">
    <property type="entry name" value="NI/FE-HYDROGENASE 1 B-TYPE CYTOCHROME SUBUNIT"/>
    <property type="match status" value="1"/>
</dbReference>
<evidence type="ECO:0000313" key="10">
    <source>
        <dbReference type="Proteomes" id="UP000587396"/>
    </source>
</evidence>
<dbReference type="Proteomes" id="UP000587396">
    <property type="component" value="Unassembled WGS sequence"/>
</dbReference>
<evidence type="ECO:0000256" key="6">
    <source>
        <dbReference type="SAM" id="MobiDB-lite"/>
    </source>
</evidence>
<feature type="transmembrane region" description="Helical" evidence="7">
    <location>
        <begin position="6"/>
        <end position="25"/>
    </location>
</feature>
<dbReference type="GO" id="GO:0020037">
    <property type="term" value="F:heme binding"/>
    <property type="evidence" value="ECO:0007669"/>
    <property type="project" value="TreeGrafter"/>
</dbReference>
<feature type="region of interest" description="Disordered" evidence="6">
    <location>
        <begin position="253"/>
        <end position="283"/>
    </location>
</feature>
<organism evidence="9 10">
    <name type="scientific">Gordonibacter massiliensis</name>
    <name type="common">ex Traore et al. 2017</name>
    <dbReference type="NCBI Taxonomy" id="1841863"/>
    <lineage>
        <taxon>Bacteria</taxon>
        <taxon>Bacillati</taxon>
        <taxon>Actinomycetota</taxon>
        <taxon>Coriobacteriia</taxon>
        <taxon>Eggerthellales</taxon>
        <taxon>Eggerthellaceae</taxon>
        <taxon>Gordonibacter</taxon>
    </lineage>
</organism>
<feature type="transmembrane region" description="Helical" evidence="7">
    <location>
        <begin position="194"/>
        <end position="215"/>
    </location>
</feature>
<dbReference type="InterPro" id="IPR011577">
    <property type="entry name" value="Cyt_b561_bac/Ni-Hgenase"/>
</dbReference>
<name>A0A842JIC4_9ACTN</name>
<dbReference type="InterPro" id="IPR051542">
    <property type="entry name" value="Hydrogenase_cytochrome"/>
</dbReference>
<evidence type="ECO:0000256" key="7">
    <source>
        <dbReference type="SAM" id="Phobius"/>
    </source>
</evidence>
<feature type="transmembrane region" description="Helical" evidence="7">
    <location>
        <begin position="46"/>
        <end position="69"/>
    </location>
</feature>
<evidence type="ECO:0000313" key="9">
    <source>
        <dbReference type="EMBL" id="MBC2890231.1"/>
    </source>
</evidence>
<dbReference type="GO" id="GO:0009055">
    <property type="term" value="F:electron transfer activity"/>
    <property type="evidence" value="ECO:0007669"/>
    <property type="project" value="InterPro"/>
</dbReference>